<sequence>MSALSFDAIVDVGDGHGKTMTVNVMSSVDNIDLGIVSDRPEDNLVVKLKSETHEKLQGCFMVNYGDAVGSYIYKEAILYPILNEYYGIVDITKKSKVGLNLKFGSIQGDLSDNKHRVLPPIDPTDFEIHNFEQLKSSFCLAPPSVEPTQVINNSPEQIIEPLPYLKSRYYNILYSTSIPLTYFPKTALSRLKVLCNNDQNSVKEILQSLVLNNDSFNQRHEGRFGVLSVNIPDKDTSTYQIDSIEKNCQSEYLLKHNNLKNESLVNDLVLELKVRESQLQLLLLLEILTLSNIIESEFLNTASPEKPKPKKSRPSLIRKKNSKRKIIPTFLGMGVSNETPPQAPIHSSSSIFHSLNNLIEKMNLWDTLSSKKKDSTISFVAYVLVPHYKNKLPETINYIVGRIKSSNLKLKSSSRSLRPVPKLKPALKPSTKSQTVERPNLKTLDDKTFAPPTFMRSNSNLSSKNLHRRQVDFSQPKATKSKSLTDLSAPPKIFGVAKKSKSKASFSQVEATPIKKSQSMILNHEMVDSPVQIQITETPQKPLSSSPIDLFSRGNAYLSPVEERLKMANELLSPAPIDVTHINSSPIERKRKPGDPFQSPFFNSLNGSPLATSKKLEEINIFKRGGTKRKKQH</sequence>
<name>A0ACA9Y1L0_9ASCO</name>
<proteinExistence type="predicted"/>
<reference evidence="1" key="1">
    <citation type="submission" date="2022-06" db="EMBL/GenBank/DDBJ databases">
        <authorList>
            <person name="Legras J.-L."/>
            <person name="Devillers H."/>
            <person name="Grondin C."/>
        </authorList>
    </citation>
    <scope>NUCLEOTIDE SEQUENCE</scope>
    <source>
        <strain evidence="1">CLIB 1444</strain>
    </source>
</reference>
<dbReference type="Proteomes" id="UP001152531">
    <property type="component" value="Unassembled WGS sequence"/>
</dbReference>
<protein>
    <submittedName>
        <fullName evidence="1">Uncharacterized protein</fullName>
    </submittedName>
</protein>
<keyword evidence="2" id="KW-1185">Reference proteome</keyword>
<comment type="caution">
    <text evidence="1">The sequence shown here is derived from an EMBL/GenBank/DDBJ whole genome shotgun (WGS) entry which is preliminary data.</text>
</comment>
<evidence type="ECO:0000313" key="1">
    <source>
        <dbReference type="EMBL" id="CAH6718734.1"/>
    </source>
</evidence>
<evidence type="ECO:0000313" key="2">
    <source>
        <dbReference type="Proteomes" id="UP001152531"/>
    </source>
</evidence>
<dbReference type="EMBL" id="CALSDN010000001">
    <property type="protein sequence ID" value="CAH6718734.1"/>
    <property type="molecule type" value="Genomic_DNA"/>
</dbReference>
<organism evidence="1 2">
    <name type="scientific">[Candida] jaroonii</name>
    <dbReference type="NCBI Taxonomy" id="467808"/>
    <lineage>
        <taxon>Eukaryota</taxon>
        <taxon>Fungi</taxon>
        <taxon>Dikarya</taxon>
        <taxon>Ascomycota</taxon>
        <taxon>Saccharomycotina</taxon>
        <taxon>Pichiomycetes</taxon>
        <taxon>Debaryomycetaceae</taxon>
        <taxon>Yamadazyma</taxon>
    </lineage>
</organism>
<accession>A0ACA9Y1L0</accession>
<gene>
    <name evidence="1" type="ORF">CLIB1444_01S13344</name>
</gene>